<sequence length="489" mass="51415">MENILTEHHSYIAGDRVTGGEAFTVENPADESRVAEIPATPLPEIDRAIREARRAFDSGIWADMPARERAGVLGALLSYLETMREPLVATMVAEAGQPRMFAERSQFHSGLAMARGMIDLYLSIAHEESNPVPVGELIRGRVGLSLRRHEPVGVVAAITPYNAAFIMALQKLVPALMAGNSVILRPSPLTPISSLIFGAAAEAAGLPRGVLSVVVESGSAGAELLTTHPAVDMVSFTGSTAVGRSIMAQAAPTLKRVALELGGKSAQIYLDDALGKVATGAAAVIAGTAGQACVAATRMLVPRERKDEVLELVSRAYAGLVVGGPADPSTTIGPLISSAQRQRCERIVDRAVDKGATVVRGGGRPTGFPRGYYFEPTVLDVPDNGNPAAQEEIFGPILSVLGYRDIDDAVRIANDSPYGLSGQVYGGDPAAATHVARRLRTGAVNVNTALFSAYAPSGGYKQSGLGRERGPDGIRAFQEVKHLVIGELR</sequence>
<dbReference type="PANTHER" id="PTHR42804:SF1">
    <property type="entry name" value="ALDEHYDE DEHYDROGENASE-RELATED"/>
    <property type="match status" value="1"/>
</dbReference>
<comment type="similarity">
    <text evidence="1 6">Belongs to the aldehyde dehydrogenase family.</text>
</comment>
<evidence type="ECO:0000313" key="9">
    <source>
        <dbReference type="Proteomes" id="UP000565715"/>
    </source>
</evidence>
<dbReference type="InterPro" id="IPR016160">
    <property type="entry name" value="Ald_DH_CS_CYS"/>
</dbReference>
<feature type="domain" description="Aldehyde dehydrogenase" evidence="7">
    <location>
        <begin position="21"/>
        <end position="482"/>
    </location>
</feature>
<evidence type="ECO:0000256" key="4">
    <source>
        <dbReference type="ARBA" id="ARBA00049194"/>
    </source>
</evidence>
<dbReference type="InterPro" id="IPR029510">
    <property type="entry name" value="Ald_DH_CS_GLU"/>
</dbReference>
<evidence type="ECO:0000313" key="8">
    <source>
        <dbReference type="EMBL" id="NKY33241.1"/>
    </source>
</evidence>
<comment type="caution">
    <text evidence="8">The sequence shown here is derived from an EMBL/GenBank/DDBJ whole genome shotgun (WGS) entry which is preliminary data.</text>
</comment>
<dbReference type="RefSeq" id="WP_068040214.1">
    <property type="nucleotide sequence ID" value="NZ_JAAXOO010000002.1"/>
</dbReference>
<dbReference type="PROSITE" id="PS00687">
    <property type="entry name" value="ALDEHYDE_DEHYDR_GLU"/>
    <property type="match status" value="1"/>
</dbReference>
<evidence type="ECO:0000256" key="6">
    <source>
        <dbReference type="RuleBase" id="RU003345"/>
    </source>
</evidence>
<dbReference type="Proteomes" id="UP000565715">
    <property type="component" value="Unassembled WGS sequence"/>
</dbReference>
<dbReference type="FunFam" id="3.40.605.10:FF:000007">
    <property type="entry name" value="NAD/NADP-dependent betaine aldehyde dehydrogenase"/>
    <property type="match status" value="1"/>
</dbReference>
<dbReference type="PROSITE" id="PS00070">
    <property type="entry name" value="ALDEHYDE_DEHYDR_CYS"/>
    <property type="match status" value="1"/>
</dbReference>
<dbReference type="CDD" id="cd07089">
    <property type="entry name" value="ALDH_CddD-AldA-like"/>
    <property type="match status" value="1"/>
</dbReference>
<gene>
    <name evidence="8" type="ORF">HGA13_09190</name>
</gene>
<dbReference type="Gene3D" id="3.40.605.10">
    <property type="entry name" value="Aldehyde Dehydrogenase, Chain A, domain 1"/>
    <property type="match status" value="1"/>
</dbReference>
<dbReference type="InterPro" id="IPR016162">
    <property type="entry name" value="Ald_DH_N"/>
</dbReference>
<organism evidence="8 9">
    <name type="scientific">Nocardia speluncae</name>
    <dbReference type="NCBI Taxonomy" id="419477"/>
    <lineage>
        <taxon>Bacteria</taxon>
        <taxon>Bacillati</taxon>
        <taxon>Actinomycetota</taxon>
        <taxon>Actinomycetes</taxon>
        <taxon>Mycobacteriales</taxon>
        <taxon>Nocardiaceae</taxon>
        <taxon>Nocardia</taxon>
    </lineage>
</organism>
<dbReference type="Gene3D" id="3.40.309.10">
    <property type="entry name" value="Aldehyde Dehydrogenase, Chain A, domain 2"/>
    <property type="match status" value="1"/>
</dbReference>
<accession>A0A846XAE2</accession>
<dbReference type="EMBL" id="JAAXOO010000002">
    <property type="protein sequence ID" value="NKY33241.1"/>
    <property type="molecule type" value="Genomic_DNA"/>
</dbReference>
<dbReference type="InterPro" id="IPR016161">
    <property type="entry name" value="Ald_DH/histidinol_DH"/>
</dbReference>
<dbReference type="GO" id="GO:0004029">
    <property type="term" value="F:aldehyde dehydrogenase (NAD+) activity"/>
    <property type="evidence" value="ECO:0007669"/>
    <property type="project" value="UniProtKB-EC"/>
</dbReference>
<protein>
    <recommendedName>
        <fullName evidence="3">aldehyde dehydrogenase (NAD(+))</fullName>
        <ecNumber evidence="3">1.2.1.3</ecNumber>
    </recommendedName>
</protein>
<dbReference type="AlphaFoldDB" id="A0A846XAE2"/>
<dbReference type="InterPro" id="IPR015590">
    <property type="entry name" value="Aldehyde_DH_dom"/>
</dbReference>
<feature type="active site" evidence="5">
    <location>
        <position position="260"/>
    </location>
</feature>
<reference evidence="8 9" key="1">
    <citation type="submission" date="2020-04" db="EMBL/GenBank/DDBJ databases">
        <title>MicrobeNet Type strains.</title>
        <authorList>
            <person name="Nicholson A.C."/>
        </authorList>
    </citation>
    <scope>NUCLEOTIDE SEQUENCE [LARGE SCALE GENOMIC DNA]</scope>
    <source>
        <strain evidence="8 9">DSM 45078</strain>
    </source>
</reference>
<evidence type="ECO:0000256" key="1">
    <source>
        <dbReference type="ARBA" id="ARBA00009986"/>
    </source>
</evidence>
<dbReference type="PANTHER" id="PTHR42804">
    <property type="entry name" value="ALDEHYDE DEHYDROGENASE"/>
    <property type="match status" value="1"/>
</dbReference>
<evidence type="ECO:0000256" key="3">
    <source>
        <dbReference type="ARBA" id="ARBA00024226"/>
    </source>
</evidence>
<evidence type="ECO:0000259" key="7">
    <source>
        <dbReference type="Pfam" id="PF00171"/>
    </source>
</evidence>
<dbReference type="InterPro" id="IPR016163">
    <property type="entry name" value="Ald_DH_C"/>
</dbReference>
<name>A0A846XAE2_9NOCA</name>
<dbReference type="SUPFAM" id="SSF53720">
    <property type="entry name" value="ALDH-like"/>
    <property type="match status" value="1"/>
</dbReference>
<dbReference type="Pfam" id="PF00171">
    <property type="entry name" value="Aldedh"/>
    <property type="match status" value="1"/>
</dbReference>
<evidence type="ECO:0000256" key="2">
    <source>
        <dbReference type="ARBA" id="ARBA00023002"/>
    </source>
</evidence>
<evidence type="ECO:0000256" key="5">
    <source>
        <dbReference type="PROSITE-ProRule" id="PRU10007"/>
    </source>
</evidence>
<comment type="catalytic activity">
    <reaction evidence="4">
        <text>an aldehyde + NAD(+) + H2O = a carboxylate + NADH + 2 H(+)</text>
        <dbReference type="Rhea" id="RHEA:16185"/>
        <dbReference type="ChEBI" id="CHEBI:15377"/>
        <dbReference type="ChEBI" id="CHEBI:15378"/>
        <dbReference type="ChEBI" id="CHEBI:17478"/>
        <dbReference type="ChEBI" id="CHEBI:29067"/>
        <dbReference type="ChEBI" id="CHEBI:57540"/>
        <dbReference type="ChEBI" id="CHEBI:57945"/>
        <dbReference type="EC" id="1.2.1.3"/>
    </reaction>
</comment>
<proteinExistence type="inferred from homology"/>
<keyword evidence="2 6" id="KW-0560">Oxidoreductase</keyword>
<keyword evidence="9" id="KW-1185">Reference proteome</keyword>
<dbReference type="EC" id="1.2.1.3" evidence="3"/>